<proteinExistence type="predicted"/>
<dbReference type="CDD" id="cd04301">
    <property type="entry name" value="NAT_SF"/>
    <property type="match status" value="1"/>
</dbReference>
<sequence length="166" mass="18508">MRRTALDEKLFVAGYEVGRWDNAATEAEWDALYRLHRQGEADVPRNPTTSSAPLSREDWQRTLSEEAVFVVRDRGGPVGLTRLTLPGHHPLQTAREVESDFTATHPAHRSHGLATVLKAHALSWAAAEGYVVAGTGGTVLNLSMLRVNTRLGYVTEPMWVTWERHL</sequence>
<feature type="domain" description="N-acetyltransferase" evidence="1">
    <location>
        <begin position="18"/>
        <end position="166"/>
    </location>
</feature>
<dbReference type="InterPro" id="IPR000182">
    <property type="entry name" value="GNAT_dom"/>
</dbReference>
<evidence type="ECO:0000259" key="1">
    <source>
        <dbReference type="PROSITE" id="PS51186"/>
    </source>
</evidence>
<dbReference type="SUPFAM" id="SSF55729">
    <property type="entry name" value="Acyl-CoA N-acyltransferases (Nat)"/>
    <property type="match status" value="1"/>
</dbReference>
<dbReference type="STRING" id="1288484.GCA_000348665_01990"/>
<evidence type="ECO:0000313" key="3">
    <source>
        <dbReference type="Proteomes" id="UP000253744"/>
    </source>
</evidence>
<dbReference type="GO" id="GO:0016747">
    <property type="term" value="F:acyltransferase activity, transferring groups other than amino-acyl groups"/>
    <property type="evidence" value="ECO:0007669"/>
    <property type="project" value="InterPro"/>
</dbReference>
<accession>A0A345IK87</accession>
<dbReference type="Gene3D" id="3.40.630.30">
    <property type="match status" value="1"/>
</dbReference>
<dbReference type="AlphaFoldDB" id="A0A345IK87"/>
<dbReference type="Pfam" id="PF00583">
    <property type="entry name" value="Acetyltransf_1"/>
    <property type="match status" value="1"/>
</dbReference>
<dbReference type="PROSITE" id="PS51186">
    <property type="entry name" value="GNAT"/>
    <property type="match status" value="1"/>
</dbReference>
<dbReference type="InterPro" id="IPR016181">
    <property type="entry name" value="Acyl_CoA_acyltransferase"/>
</dbReference>
<name>A0A345IK87_9DEIO</name>
<keyword evidence="2" id="KW-0808">Transferase</keyword>
<reference evidence="2 3" key="1">
    <citation type="submission" date="2018-07" db="EMBL/GenBank/DDBJ databases">
        <title>Complete Genome and Methylome Analysis of Deinococcus wulumuqiensis NEB 479.</title>
        <authorList>
            <person name="Fomenkov A."/>
            <person name="Luyten Y."/>
            <person name="Vincze T."/>
            <person name="Anton B.P."/>
            <person name="Clark T."/>
            <person name="Roberts R.J."/>
            <person name="Morgan R.D."/>
        </authorList>
    </citation>
    <scope>NUCLEOTIDE SEQUENCE [LARGE SCALE GENOMIC DNA]</scope>
    <source>
        <strain evidence="2 3">NEB 479</strain>
    </source>
</reference>
<organism evidence="2 3">
    <name type="scientific">Deinococcus wulumuqiensis</name>
    <dbReference type="NCBI Taxonomy" id="980427"/>
    <lineage>
        <taxon>Bacteria</taxon>
        <taxon>Thermotogati</taxon>
        <taxon>Deinococcota</taxon>
        <taxon>Deinococci</taxon>
        <taxon>Deinococcales</taxon>
        <taxon>Deinococcaceae</taxon>
        <taxon>Deinococcus</taxon>
    </lineage>
</organism>
<dbReference type="EMBL" id="CP031158">
    <property type="protein sequence ID" value="AXH00110.1"/>
    <property type="molecule type" value="Genomic_DNA"/>
</dbReference>
<gene>
    <name evidence="2" type="ORF">DVJ83_08950</name>
</gene>
<evidence type="ECO:0000313" key="2">
    <source>
        <dbReference type="EMBL" id="AXH00110.1"/>
    </source>
</evidence>
<protein>
    <submittedName>
        <fullName evidence="2">GNAT family N-acetyltransferase</fullName>
    </submittedName>
</protein>
<dbReference type="KEGG" id="dwu:DVJ83_08950"/>
<dbReference type="Proteomes" id="UP000253744">
    <property type="component" value="Chromosome"/>
</dbReference>